<protein>
    <submittedName>
        <fullName evidence="3">Uncharacterized protein</fullName>
    </submittedName>
</protein>
<feature type="compositionally biased region" description="Acidic residues" evidence="2">
    <location>
        <begin position="443"/>
        <end position="452"/>
    </location>
</feature>
<feature type="compositionally biased region" description="Polar residues" evidence="2">
    <location>
        <begin position="88"/>
        <end position="105"/>
    </location>
</feature>
<dbReference type="Proteomes" id="UP000186817">
    <property type="component" value="Unassembled WGS sequence"/>
</dbReference>
<dbReference type="OrthoDB" id="10602000at2759"/>
<gene>
    <name evidence="3" type="ORF">AK812_SmicGene18180</name>
</gene>
<comment type="caution">
    <text evidence="3">The sequence shown here is derived from an EMBL/GenBank/DDBJ whole genome shotgun (WGS) entry which is preliminary data.</text>
</comment>
<dbReference type="AlphaFoldDB" id="A0A1Q9DVS1"/>
<feature type="compositionally biased region" description="Basic and acidic residues" evidence="2">
    <location>
        <begin position="414"/>
        <end position="429"/>
    </location>
</feature>
<feature type="coiled-coil region" evidence="1">
    <location>
        <begin position="178"/>
        <end position="205"/>
    </location>
</feature>
<accession>A0A1Q9DVS1</accession>
<keyword evidence="4" id="KW-1185">Reference proteome</keyword>
<feature type="compositionally biased region" description="Basic and acidic residues" evidence="2">
    <location>
        <begin position="394"/>
        <end position="404"/>
    </location>
</feature>
<evidence type="ECO:0000313" key="4">
    <source>
        <dbReference type="Proteomes" id="UP000186817"/>
    </source>
</evidence>
<name>A0A1Q9DVS1_SYMMI</name>
<reference evidence="3 4" key="1">
    <citation type="submission" date="2016-02" db="EMBL/GenBank/DDBJ databases">
        <title>Genome analysis of coral dinoflagellate symbionts highlights evolutionary adaptations to a symbiotic lifestyle.</title>
        <authorList>
            <person name="Aranda M."/>
            <person name="Li Y."/>
            <person name="Liew Y.J."/>
            <person name="Baumgarten S."/>
            <person name="Simakov O."/>
            <person name="Wilson M."/>
            <person name="Piel J."/>
            <person name="Ashoor H."/>
            <person name="Bougouffa S."/>
            <person name="Bajic V.B."/>
            <person name="Ryu T."/>
            <person name="Ravasi T."/>
            <person name="Bayer T."/>
            <person name="Micklem G."/>
            <person name="Kim H."/>
            <person name="Bhak J."/>
            <person name="Lajeunesse T.C."/>
            <person name="Voolstra C.R."/>
        </authorList>
    </citation>
    <scope>NUCLEOTIDE SEQUENCE [LARGE SCALE GENOMIC DNA]</scope>
    <source>
        <strain evidence="3 4">CCMP2467</strain>
    </source>
</reference>
<dbReference type="EMBL" id="LSRX01000368">
    <property type="protein sequence ID" value="OLP99283.1"/>
    <property type="molecule type" value="Genomic_DNA"/>
</dbReference>
<feature type="compositionally biased region" description="Basic and acidic residues" evidence="2">
    <location>
        <begin position="369"/>
        <end position="384"/>
    </location>
</feature>
<proteinExistence type="predicted"/>
<feature type="compositionally biased region" description="Polar residues" evidence="2">
    <location>
        <begin position="346"/>
        <end position="363"/>
    </location>
</feature>
<evidence type="ECO:0000313" key="3">
    <source>
        <dbReference type="EMBL" id="OLP99283.1"/>
    </source>
</evidence>
<evidence type="ECO:0000256" key="2">
    <source>
        <dbReference type="SAM" id="MobiDB-lite"/>
    </source>
</evidence>
<organism evidence="3 4">
    <name type="scientific">Symbiodinium microadriaticum</name>
    <name type="common">Dinoflagellate</name>
    <name type="synonym">Zooxanthella microadriatica</name>
    <dbReference type="NCBI Taxonomy" id="2951"/>
    <lineage>
        <taxon>Eukaryota</taxon>
        <taxon>Sar</taxon>
        <taxon>Alveolata</taxon>
        <taxon>Dinophyceae</taxon>
        <taxon>Suessiales</taxon>
        <taxon>Symbiodiniaceae</taxon>
        <taxon>Symbiodinium</taxon>
    </lineage>
</organism>
<keyword evidence="1" id="KW-0175">Coiled coil</keyword>
<feature type="region of interest" description="Disordered" evidence="2">
    <location>
        <begin position="332"/>
        <end position="465"/>
    </location>
</feature>
<feature type="compositionally biased region" description="Low complexity" evidence="2">
    <location>
        <begin position="292"/>
        <end position="305"/>
    </location>
</feature>
<sequence>MAPACVDTSPACFAKAGPDGENRNAQGADAWSAVPPRRQRLLLAGHHSTHYFDKQLLYRMGRNERPWRADPKAQATKKWDYWPGTWRSPKSSRPQGPTAEHSQPSFPAYDAVPLNPHGLVAVQERRLNVDGQVANPSIVQLAQTAVNHTRRLDAKHARLQKELREKHLHWERYVATLKESLKTERTRYQQSVKRIEAEIAEVSEQQTLAHQQLEGIMPGGTKGMEIEETGDLDEIFASEGPPAASGLAALQEMTKMMAMMKQAGITPEALAKLTGPAQEPVPVTPPHRLRQGSPMTPPTTSTGVPAMVDPYIASPSAATLSGSVTAGASPSFGGAPDSACKEAAQPPSSARITTPPHTSQRPLQKSRRPTSEEVPRKPIKEAAKEATSASPKGKSIEEKLEQKRQKLKASLETSETKAPAEDARTEAARTEAAIHGSKHISLLDDDTEDEDLSILGGEEELRTME</sequence>
<feature type="region of interest" description="Disordered" evidence="2">
    <location>
        <begin position="80"/>
        <end position="110"/>
    </location>
</feature>
<feature type="region of interest" description="Disordered" evidence="2">
    <location>
        <begin position="276"/>
        <end position="308"/>
    </location>
</feature>
<evidence type="ECO:0000256" key="1">
    <source>
        <dbReference type="SAM" id="Coils"/>
    </source>
</evidence>